<keyword evidence="1" id="KW-0175">Coiled coil</keyword>
<dbReference type="OrthoDB" id="2161974at2759"/>
<protein>
    <submittedName>
        <fullName evidence="2">Uncharacterized protein</fullName>
    </submittedName>
</protein>
<dbReference type="InterPro" id="IPR039041">
    <property type="entry name" value="Nav/unc-53"/>
</dbReference>
<evidence type="ECO:0000256" key="1">
    <source>
        <dbReference type="SAM" id="Coils"/>
    </source>
</evidence>
<name>A0A8J2KPM7_9HEXA</name>
<dbReference type="GO" id="GO:0022008">
    <property type="term" value="P:neurogenesis"/>
    <property type="evidence" value="ECO:0007669"/>
    <property type="project" value="InterPro"/>
</dbReference>
<proteinExistence type="predicted"/>
<evidence type="ECO:0000313" key="2">
    <source>
        <dbReference type="EMBL" id="CAG7818360.1"/>
    </source>
</evidence>
<dbReference type="PANTHER" id="PTHR12784">
    <property type="entry name" value="STEERIN"/>
    <property type="match status" value="1"/>
</dbReference>
<comment type="caution">
    <text evidence="2">The sequence shown here is derived from an EMBL/GenBank/DDBJ whole genome shotgun (WGS) entry which is preliminary data.</text>
</comment>
<dbReference type="AlphaFoldDB" id="A0A8J2KPM7"/>
<keyword evidence="3" id="KW-1185">Reference proteome</keyword>
<feature type="coiled-coil region" evidence="1">
    <location>
        <begin position="66"/>
        <end position="93"/>
    </location>
</feature>
<gene>
    <name evidence="2" type="ORF">AFUS01_LOCUS28867</name>
</gene>
<evidence type="ECO:0000313" key="3">
    <source>
        <dbReference type="Proteomes" id="UP000708208"/>
    </source>
</evidence>
<reference evidence="2" key="1">
    <citation type="submission" date="2021-06" db="EMBL/GenBank/DDBJ databases">
        <authorList>
            <person name="Hodson N. C."/>
            <person name="Mongue J. A."/>
            <person name="Jaron S. K."/>
        </authorList>
    </citation>
    <scope>NUCLEOTIDE SEQUENCE</scope>
</reference>
<sequence>MSVMMNRLAGVGQGPYSSTPANNHSVRLSMSPYSGFLAKIATKEDEINGSSLSLVSTASSIYSSQEERQANEIRKLKRELGEAQEKVQTLTNQLSTNVQKHHLETLKSIVFFS</sequence>
<dbReference type="Proteomes" id="UP000708208">
    <property type="component" value="Unassembled WGS sequence"/>
</dbReference>
<dbReference type="EMBL" id="CAJVCH010418518">
    <property type="protein sequence ID" value="CAG7818360.1"/>
    <property type="molecule type" value="Genomic_DNA"/>
</dbReference>
<organism evidence="2 3">
    <name type="scientific">Allacma fusca</name>
    <dbReference type="NCBI Taxonomy" id="39272"/>
    <lineage>
        <taxon>Eukaryota</taxon>
        <taxon>Metazoa</taxon>
        <taxon>Ecdysozoa</taxon>
        <taxon>Arthropoda</taxon>
        <taxon>Hexapoda</taxon>
        <taxon>Collembola</taxon>
        <taxon>Symphypleona</taxon>
        <taxon>Sminthuridae</taxon>
        <taxon>Allacma</taxon>
    </lineage>
</organism>
<accession>A0A8J2KPM7</accession>
<dbReference type="PANTHER" id="PTHR12784:SF28">
    <property type="entry name" value="PROTEIN SICKIE"/>
    <property type="match status" value="1"/>
</dbReference>